<dbReference type="Gene3D" id="2.40.50.650">
    <property type="match status" value="1"/>
</dbReference>
<organism evidence="1 2">
    <name type="scientific">Citrobacter enshiensis</name>
    <dbReference type="NCBI Taxonomy" id="2971264"/>
    <lineage>
        <taxon>Bacteria</taxon>
        <taxon>Pseudomonadati</taxon>
        <taxon>Pseudomonadota</taxon>
        <taxon>Gammaproteobacteria</taxon>
        <taxon>Enterobacterales</taxon>
        <taxon>Enterobacteriaceae</taxon>
        <taxon>Citrobacter</taxon>
    </lineage>
</organism>
<reference evidence="1 2" key="1">
    <citation type="submission" date="2023-07" db="EMBL/GenBank/DDBJ databases">
        <title>Citrobacter selenititolerans sp. nov., isolated from seleniferous soil.</title>
        <authorList>
            <person name="Zhang S."/>
            <person name="Li K."/>
            <person name="Peng J."/>
            <person name="Wang H."/>
            <person name="Sun J."/>
            <person name="Guo Y."/>
        </authorList>
    </citation>
    <scope>NUCLEOTIDE SEQUENCE [LARGE SCALE GENOMIC DNA]</scope>
    <source>
        <strain evidence="1 2">S2-9</strain>
    </source>
</reference>
<accession>A0ABT8PUJ3</accession>
<protein>
    <submittedName>
        <fullName evidence="1">Signal transduction protein PmrD</fullName>
    </submittedName>
</protein>
<dbReference type="RefSeq" id="WP_276294524.1">
    <property type="nucleotide sequence ID" value="NZ_CP119862.1"/>
</dbReference>
<gene>
    <name evidence="1" type="primary">pmrD</name>
    <name evidence="1" type="ORF">Q0A17_08305</name>
</gene>
<dbReference type="Pfam" id="PF11183">
    <property type="entry name" value="PmrD"/>
    <property type="match status" value="1"/>
</dbReference>
<comment type="caution">
    <text evidence="1">The sequence shown here is derived from an EMBL/GenBank/DDBJ whole genome shotgun (WGS) entry which is preliminary data.</text>
</comment>
<evidence type="ECO:0000313" key="2">
    <source>
        <dbReference type="Proteomes" id="UP001174867"/>
    </source>
</evidence>
<dbReference type="Proteomes" id="UP001174867">
    <property type="component" value="Unassembled WGS sequence"/>
</dbReference>
<evidence type="ECO:0000313" key="1">
    <source>
        <dbReference type="EMBL" id="MDN8599406.1"/>
    </source>
</evidence>
<sequence length="84" mass="9579">MEWQVKKSRYVKKSERYVLVLSDIGGSLKMIAQVSASVAVNPGDLLSPQKDAQYCINREKARTIKIIDASPYTCEEWERLMGEK</sequence>
<dbReference type="InterPro" id="IPR038679">
    <property type="entry name" value="PmrD_sf"/>
</dbReference>
<name>A0ABT8PUJ3_9ENTR</name>
<dbReference type="EMBL" id="JAUJYW010000003">
    <property type="protein sequence ID" value="MDN8599406.1"/>
    <property type="molecule type" value="Genomic_DNA"/>
</dbReference>
<keyword evidence="2" id="KW-1185">Reference proteome</keyword>
<dbReference type="NCBIfam" id="NF011994">
    <property type="entry name" value="PRK15450.1"/>
    <property type="match status" value="1"/>
</dbReference>
<proteinExistence type="predicted"/>
<dbReference type="InterPro" id="IPR044854">
    <property type="entry name" value="IraM/PmrD"/>
</dbReference>